<keyword evidence="14" id="KW-1185">Reference proteome</keyword>
<dbReference type="InterPro" id="IPR036241">
    <property type="entry name" value="NSFL1C_SEP_dom_sf"/>
</dbReference>
<dbReference type="EMBL" id="AUWU02000006">
    <property type="protein sequence ID" value="KAH0571453.1"/>
    <property type="molecule type" value="Genomic_DNA"/>
</dbReference>
<reference evidence="12 13" key="1">
    <citation type="journal article" date="2014" name="PLoS Genet.">
        <title>The Genome of Spironucleus salmonicida Highlights a Fish Pathogen Adapted to Fluctuating Environments.</title>
        <authorList>
            <person name="Xu F."/>
            <person name="Jerlstrom-Hultqvist J."/>
            <person name="Einarsson E."/>
            <person name="Astvaldsson A."/>
            <person name="Svard S.G."/>
            <person name="Andersson J.O."/>
        </authorList>
    </citation>
    <scope>NUCLEOTIDE SEQUENCE</scope>
    <source>
        <strain evidence="13">ATCC 50377</strain>
    </source>
</reference>
<feature type="domain" description="SEP" evidence="11">
    <location>
        <begin position="192"/>
        <end position="263"/>
    </location>
</feature>
<sequence>MDYFTKHPDKNHKSNAYISTLDGGTGIAPPPQLLSNDINPVQQLAQKLKFQEQENENLRILLQRANGQIVSLTGQLEQIRVQGISDFQFGVEIQQLKSYAKTLENQIFSMENFLDQNGMVFLEDEVENQIESGIEEFDAKSFIEHEIAGITREQQSFQVDFELLEANIRKLNFITQKKEFVDTDGVVQFRDSEGIPVIFYKDGIYIKRGPFRSFQLESAREFVKDISDGFVPSELRDQYPDGVNIIAKYETCEFLAKKDPGFSGAAKNIDGEQVWKPDMDELEQIRKNYKIAPQYKDSNIKDFKDNNNMLEPMSLNVLLSKIQDNKVVNGRVIDIKSQFQQEKQSLDKTVVISRPVESGQNATLRIKLNSGQNIIMKLSFESDVSEIYENLANIMQRDKHSLVVLRALGGEVQSYGQTLLEAGLTPNCRLFVKESK</sequence>
<keyword evidence="4" id="KW-0206">Cytoskeleton</keyword>
<dbReference type="GO" id="GO:0043130">
    <property type="term" value="F:ubiquitin binding"/>
    <property type="evidence" value="ECO:0007669"/>
    <property type="project" value="TreeGrafter"/>
</dbReference>
<dbReference type="Proteomes" id="UP000018208">
    <property type="component" value="Unassembled WGS sequence"/>
</dbReference>
<evidence type="ECO:0000256" key="8">
    <source>
        <dbReference type="ARBA" id="ARBA00075811"/>
    </source>
</evidence>
<comment type="subcellular location">
    <subcellularLocation>
        <location evidence="1">Cytoplasm</location>
        <location evidence="1">Cytoskeleton</location>
    </subcellularLocation>
</comment>
<evidence type="ECO:0000313" key="14">
    <source>
        <dbReference type="Proteomes" id="UP000018208"/>
    </source>
</evidence>
<proteinExistence type="predicted"/>
<evidence type="ECO:0000259" key="11">
    <source>
        <dbReference type="PROSITE" id="PS51399"/>
    </source>
</evidence>
<dbReference type="GO" id="GO:0005856">
    <property type="term" value="C:cytoskeleton"/>
    <property type="evidence" value="ECO:0007669"/>
    <property type="project" value="UniProtKB-SubCell"/>
</dbReference>
<evidence type="ECO:0000256" key="2">
    <source>
        <dbReference type="ARBA" id="ARBA00022490"/>
    </source>
</evidence>
<dbReference type="OrthoDB" id="25887at2759"/>
<protein>
    <recommendedName>
        <fullName evidence="7">UBX domain-containing protein 11</fullName>
    </recommendedName>
    <alternativeName>
        <fullName evidence="9">Socius</fullName>
    </alternativeName>
    <alternativeName>
        <fullName evidence="8">UBX domain-containing protein 5</fullName>
    </alternativeName>
</protein>
<keyword evidence="2" id="KW-0963">Cytoplasm</keyword>
<dbReference type="PANTHER" id="PTHR23333:SF4">
    <property type="entry name" value="UBX DOMAIN-CONTAINING PROTEIN 11"/>
    <property type="match status" value="1"/>
</dbReference>
<keyword evidence="3 10" id="KW-0175">Coiled coil</keyword>
<evidence type="ECO:0000256" key="1">
    <source>
        <dbReference type="ARBA" id="ARBA00004245"/>
    </source>
</evidence>
<gene>
    <name evidence="12" type="ORF">SS50377_10210</name>
    <name evidence="13" type="ORF">SS50377_25638</name>
</gene>
<comment type="subunit">
    <text evidence="6">Interacts with GNA12, GNA13, RND1, RND2 and RND3.</text>
</comment>
<dbReference type="PANTHER" id="PTHR23333">
    <property type="entry name" value="UBX DOMAIN CONTAINING PROTEIN"/>
    <property type="match status" value="1"/>
</dbReference>
<name>V6M095_9EUKA</name>
<evidence type="ECO:0000256" key="6">
    <source>
        <dbReference type="ARBA" id="ARBA00062345"/>
    </source>
</evidence>
<evidence type="ECO:0000256" key="5">
    <source>
        <dbReference type="ARBA" id="ARBA00059434"/>
    </source>
</evidence>
<dbReference type="InterPro" id="IPR029071">
    <property type="entry name" value="Ubiquitin-like_domsf"/>
</dbReference>
<feature type="coiled-coil region" evidence="10">
    <location>
        <begin position="41"/>
        <end position="82"/>
    </location>
</feature>
<dbReference type="Gene3D" id="3.30.420.210">
    <property type="entry name" value="SEP domain"/>
    <property type="match status" value="1"/>
</dbReference>
<evidence type="ECO:0000313" key="13">
    <source>
        <dbReference type="EMBL" id="KAH0571453.1"/>
    </source>
</evidence>
<dbReference type="Pfam" id="PF08059">
    <property type="entry name" value="SEP"/>
    <property type="match status" value="1"/>
</dbReference>
<evidence type="ECO:0000256" key="10">
    <source>
        <dbReference type="SAM" id="Coils"/>
    </source>
</evidence>
<evidence type="ECO:0000256" key="3">
    <source>
        <dbReference type="ARBA" id="ARBA00023054"/>
    </source>
</evidence>
<dbReference type="GO" id="GO:0043161">
    <property type="term" value="P:proteasome-mediated ubiquitin-dependent protein catabolic process"/>
    <property type="evidence" value="ECO:0007669"/>
    <property type="project" value="TreeGrafter"/>
</dbReference>
<reference evidence="13" key="2">
    <citation type="submission" date="2020-12" db="EMBL/GenBank/DDBJ databases">
        <title>New Spironucleus salmonicida genome in near-complete chromosomes.</title>
        <authorList>
            <person name="Xu F."/>
            <person name="Kurt Z."/>
            <person name="Jimenez-Gonzalez A."/>
            <person name="Astvaldsson A."/>
            <person name="Andersson J.O."/>
            <person name="Svard S.G."/>
        </authorList>
    </citation>
    <scope>NUCLEOTIDE SEQUENCE</scope>
    <source>
        <strain evidence="13">ATCC 50377</strain>
    </source>
</reference>
<dbReference type="VEuPathDB" id="GiardiaDB:SS50377_25638"/>
<dbReference type="AlphaFoldDB" id="V6M095"/>
<evidence type="ECO:0000256" key="9">
    <source>
        <dbReference type="ARBA" id="ARBA00081109"/>
    </source>
</evidence>
<dbReference type="InterPro" id="IPR012989">
    <property type="entry name" value="SEP_domain"/>
</dbReference>
<dbReference type="EMBL" id="KI545950">
    <property type="protein sequence ID" value="EST49461.1"/>
    <property type="molecule type" value="Genomic_DNA"/>
</dbReference>
<dbReference type="PROSITE" id="PS51399">
    <property type="entry name" value="SEP"/>
    <property type="match status" value="1"/>
</dbReference>
<dbReference type="SUPFAM" id="SSF54236">
    <property type="entry name" value="Ubiquitin-like"/>
    <property type="match status" value="1"/>
</dbReference>
<organism evidence="12">
    <name type="scientific">Spironucleus salmonicida</name>
    <dbReference type="NCBI Taxonomy" id="348837"/>
    <lineage>
        <taxon>Eukaryota</taxon>
        <taxon>Metamonada</taxon>
        <taxon>Diplomonadida</taxon>
        <taxon>Hexamitidae</taxon>
        <taxon>Hexamitinae</taxon>
        <taxon>Spironucleus</taxon>
    </lineage>
</organism>
<evidence type="ECO:0000256" key="4">
    <source>
        <dbReference type="ARBA" id="ARBA00023212"/>
    </source>
</evidence>
<evidence type="ECO:0000256" key="7">
    <source>
        <dbReference type="ARBA" id="ARBA00073759"/>
    </source>
</evidence>
<dbReference type="SUPFAM" id="SSF102848">
    <property type="entry name" value="NSFL1 (p97 ATPase) cofactor p47, SEP domain"/>
    <property type="match status" value="1"/>
</dbReference>
<evidence type="ECO:0000313" key="12">
    <source>
        <dbReference type="EMBL" id="EST49461.1"/>
    </source>
</evidence>
<accession>V6M095</accession>
<dbReference type="FunFam" id="3.30.420.210:FF:000003">
    <property type="entry name" value="UBX domain protein 11"/>
    <property type="match status" value="1"/>
</dbReference>
<comment type="function">
    <text evidence="5">May be involved in the reorganization of actin cytoskeleton mediated by RND1, RND2 and RND3. Promotes RHOA activation mediated by GNA12 and GNA13.</text>
</comment>